<dbReference type="EMBL" id="CP002202">
    <property type="protein sequence ID" value="ADN18633.1"/>
    <property type="molecule type" value="Genomic_DNA"/>
</dbReference>
<feature type="region of interest" description="Disordered" evidence="2">
    <location>
        <begin position="358"/>
        <end position="440"/>
    </location>
</feature>
<organism evidence="4 5">
    <name type="scientific">Gloeothece verrucosa (strain PCC 7822)</name>
    <name type="common">Cyanothece sp. (strain PCC 7822)</name>
    <dbReference type="NCBI Taxonomy" id="497965"/>
    <lineage>
        <taxon>Bacteria</taxon>
        <taxon>Bacillati</taxon>
        <taxon>Cyanobacteriota</taxon>
        <taxon>Cyanophyceae</taxon>
        <taxon>Oscillatoriophycideae</taxon>
        <taxon>Chroococcales</taxon>
        <taxon>Aphanothecaceae</taxon>
        <taxon>Gloeothece</taxon>
        <taxon>Gloeothece verrucosa</taxon>
    </lineage>
</organism>
<feature type="compositionally biased region" description="Basic and acidic residues" evidence="2">
    <location>
        <begin position="456"/>
        <end position="476"/>
    </location>
</feature>
<dbReference type="RefSeq" id="WP_013325755.1">
    <property type="nucleotide sequence ID" value="NC_014503.1"/>
</dbReference>
<gene>
    <name evidence="4" type="ordered locus">Cyan7822_6688</name>
</gene>
<dbReference type="AlphaFoldDB" id="E0UNV3"/>
<dbReference type="HOGENOM" id="CLU_524517_0_0_3"/>
<name>E0UNV3_GLOV7</name>
<feature type="compositionally biased region" description="Polar residues" evidence="2">
    <location>
        <begin position="376"/>
        <end position="388"/>
    </location>
</feature>
<keyword evidence="1" id="KW-0175">Coiled coil</keyword>
<evidence type="ECO:0000256" key="1">
    <source>
        <dbReference type="SAM" id="Coils"/>
    </source>
</evidence>
<feature type="compositionally biased region" description="Basic and acidic residues" evidence="2">
    <location>
        <begin position="390"/>
        <end position="402"/>
    </location>
</feature>
<dbReference type="OrthoDB" id="423968at2"/>
<evidence type="ECO:0000313" key="4">
    <source>
        <dbReference type="EMBL" id="ADN18633.1"/>
    </source>
</evidence>
<dbReference type="InterPro" id="IPR005094">
    <property type="entry name" value="Endonuclease_MobA/VirD2"/>
</dbReference>
<keyword evidence="4" id="KW-0614">Plasmid</keyword>
<dbReference type="Proteomes" id="UP000008206">
    <property type="component" value="Plasmid Cy782204"/>
</dbReference>
<evidence type="ECO:0000256" key="2">
    <source>
        <dbReference type="SAM" id="MobiDB-lite"/>
    </source>
</evidence>
<feature type="region of interest" description="Disordered" evidence="2">
    <location>
        <begin position="456"/>
        <end position="519"/>
    </location>
</feature>
<dbReference type="eggNOG" id="COG3843">
    <property type="taxonomic scope" value="Bacteria"/>
</dbReference>
<sequence>MIGKITKGKAFAPLVKYVLNPDKKARVVATNMCGETPLQLIAELQITEDLNLRVQSPVCHISLSFPVGETVSDETLKEIAGDYLPQMGFDDNPYFVAVHEDTDHFHAHIVTSRIKWSGKCVPDWKDYQQSETILRSLEQKYQLTPVTPSWEVTRAADTTGEIRRQRKQQEQSKSVRRQLQDEIDKITKNRAVSVTELFKKLESAGIEVEVTQTPNGLGISFSLDEVSISGTNLGAAYTWNGLQKHKSVSYDPQGDKQAVEQAIVSRQYRLSNGEGSETETITRNVTGNLNEKTNKSKMSSRENLFTVGEKTANQDDPYADQETELKQFPRETQRTESSFLRAINQRLAELINLVGNVSQTEQRDSVRTNESESENHTLGANQQGNLESTEGVKRVNFREQSRRRGTRTNRVNQGDTEAGTKLDGGTSTEHRTVNLGDESEFERLAELQTAARRSIEELEAEYKERHPDGDGKRQSEHQQPSRRSEQSQPETQPSYQPSQPKTQPSYQPSPPKKSRGFSR</sequence>
<reference evidence="5" key="1">
    <citation type="journal article" date="2011" name="MBio">
        <title>Novel metabolic attributes of the genus Cyanothece, comprising a group of unicellular nitrogen-fixing Cyanobacteria.</title>
        <authorList>
            <person name="Bandyopadhyay A."/>
            <person name="Elvitigala T."/>
            <person name="Welsh E."/>
            <person name="Stockel J."/>
            <person name="Liberton M."/>
            <person name="Min H."/>
            <person name="Sherman L.A."/>
            <person name="Pakrasi H.B."/>
        </authorList>
    </citation>
    <scope>NUCLEOTIDE SEQUENCE [LARGE SCALE GENOMIC DNA]</scope>
    <source>
        <strain evidence="5">PCC 7822</strain>
        <plasmid evidence="5">Cy782204</plasmid>
    </source>
</reference>
<evidence type="ECO:0000313" key="5">
    <source>
        <dbReference type="Proteomes" id="UP000008206"/>
    </source>
</evidence>
<proteinExistence type="predicted"/>
<geneLocation type="plasmid" evidence="4 5">
    <name>Cy782204</name>
</geneLocation>
<evidence type="ECO:0000259" key="3">
    <source>
        <dbReference type="Pfam" id="PF03432"/>
    </source>
</evidence>
<feature type="domain" description="MobA/VirD2-like nuclease" evidence="3">
    <location>
        <begin position="17"/>
        <end position="143"/>
    </location>
</feature>
<feature type="coiled-coil region" evidence="1">
    <location>
        <begin position="162"/>
        <end position="189"/>
    </location>
</feature>
<dbReference type="Pfam" id="PF03432">
    <property type="entry name" value="Relaxase"/>
    <property type="match status" value="1"/>
</dbReference>
<keyword evidence="5" id="KW-1185">Reference proteome</keyword>
<accession>E0UNV3</accession>
<feature type="compositionally biased region" description="Basic and acidic residues" evidence="2">
    <location>
        <begin position="361"/>
        <end position="375"/>
    </location>
</feature>
<dbReference type="KEGG" id="cyj:Cyan7822_6688"/>
<protein>
    <submittedName>
        <fullName evidence="4">Relaxase/mobilization nuclease family protein</fullName>
    </submittedName>
</protein>
<feature type="compositionally biased region" description="Low complexity" evidence="2">
    <location>
        <begin position="486"/>
        <end position="506"/>
    </location>
</feature>